<sequence length="63" mass="7278">MSDRLLTSGELARALGISHRSITNYARTGQLEPTLTTPGGHYRWELDDVKRQLRELNERRRKG</sequence>
<dbReference type="InterPro" id="IPR041657">
    <property type="entry name" value="HTH_17"/>
</dbReference>
<reference evidence="3" key="1">
    <citation type="submission" date="2016-10" db="EMBL/GenBank/DDBJ databases">
        <authorList>
            <person name="Varghese N."/>
            <person name="Submissions S."/>
        </authorList>
    </citation>
    <scope>NUCLEOTIDE SEQUENCE [LARGE SCALE GENOMIC DNA]</scope>
    <source>
        <strain evidence="3">DSM 46732</strain>
    </source>
</reference>
<dbReference type="Proteomes" id="UP000199497">
    <property type="component" value="Unassembled WGS sequence"/>
</dbReference>
<keyword evidence="3" id="KW-1185">Reference proteome</keyword>
<name>A0A1H0QS64_9ACTN</name>
<dbReference type="OrthoDB" id="194758at2"/>
<organism evidence="2 3">
    <name type="scientific">Actinopolyspora xinjiangensis</name>
    <dbReference type="NCBI Taxonomy" id="405564"/>
    <lineage>
        <taxon>Bacteria</taxon>
        <taxon>Bacillati</taxon>
        <taxon>Actinomycetota</taxon>
        <taxon>Actinomycetes</taxon>
        <taxon>Actinopolysporales</taxon>
        <taxon>Actinopolysporaceae</taxon>
        <taxon>Actinopolyspora</taxon>
    </lineage>
</organism>
<feature type="domain" description="Helix-turn-helix" evidence="1">
    <location>
        <begin position="5"/>
        <end position="54"/>
    </location>
</feature>
<evidence type="ECO:0000313" key="3">
    <source>
        <dbReference type="Proteomes" id="UP000199497"/>
    </source>
</evidence>
<dbReference type="AlphaFoldDB" id="A0A1H0QS64"/>
<dbReference type="STRING" id="405564.SAMN04487905_102371"/>
<dbReference type="Gene3D" id="1.10.1660.10">
    <property type="match status" value="1"/>
</dbReference>
<gene>
    <name evidence="2" type="ORF">SAMN04487905_102371</name>
</gene>
<dbReference type="RefSeq" id="WP_092598142.1">
    <property type="nucleotide sequence ID" value="NZ_FNJR01000002.1"/>
</dbReference>
<dbReference type="InterPro" id="IPR009061">
    <property type="entry name" value="DNA-bd_dom_put_sf"/>
</dbReference>
<evidence type="ECO:0000313" key="2">
    <source>
        <dbReference type="EMBL" id="SDP20187.1"/>
    </source>
</evidence>
<evidence type="ECO:0000259" key="1">
    <source>
        <dbReference type="Pfam" id="PF12728"/>
    </source>
</evidence>
<protein>
    <submittedName>
        <fullName evidence="2">Helix-turn-helix domain-containing protein</fullName>
    </submittedName>
</protein>
<accession>A0A1H0QS64</accession>
<dbReference type="Pfam" id="PF12728">
    <property type="entry name" value="HTH_17"/>
    <property type="match status" value="1"/>
</dbReference>
<proteinExistence type="predicted"/>
<dbReference type="SUPFAM" id="SSF46955">
    <property type="entry name" value="Putative DNA-binding domain"/>
    <property type="match status" value="1"/>
</dbReference>
<dbReference type="EMBL" id="FNJR01000002">
    <property type="protein sequence ID" value="SDP20187.1"/>
    <property type="molecule type" value="Genomic_DNA"/>
</dbReference>